<accession>A0A428Z3C8</accession>
<feature type="compositionally biased region" description="Acidic residues" evidence="1">
    <location>
        <begin position="45"/>
        <end position="54"/>
    </location>
</feature>
<organism evidence="2 3">
    <name type="scientific">Kibdelosporangium aridum</name>
    <dbReference type="NCBI Taxonomy" id="2030"/>
    <lineage>
        <taxon>Bacteria</taxon>
        <taxon>Bacillati</taxon>
        <taxon>Actinomycetota</taxon>
        <taxon>Actinomycetes</taxon>
        <taxon>Pseudonocardiales</taxon>
        <taxon>Pseudonocardiaceae</taxon>
        <taxon>Kibdelosporangium</taxon>
    </lineage>
</organism>
<name>A0A428Z3C8_KIBAR</name>
<proteinExistence type="predicted"/>
<comment type="caution">
    <text evidence="2">The sequence shown here is derived from an EMBL/GenBank/DDBJ whole genome shotgun (WGS) entry which is preliminary data.</text>
</comment>
<dbReference type="RefSeq" id="WP_037252582.1">
    <property type="nucleotide sequence ID" value="NZ_QHKI01000029.1"/>
</dbReference>
<dbReference type="OrthoDB" id="4871889at2"/>
<protein>
    <submittedName>
        <fullName evidence="2">Uncharacterized protein</fullName>
    </submittedName>
</protein>
<dbReference type="EMBL" id="QHKI01000029">
    <property type="protein sequence ID" value="RSM80426.1"/>
    <property type="molecule type" value="Genomic_DNA"/>
</dbReference>
<sequence>MLWLAGQVFFLCLVSFLAGAGITVLALRSKSEPRVEDPVTTAEAAETEDAEEPEPMVIKASKKSMRYHTPDSPYYNRVSANLTFISPEEAELAGYQAWNADKVKAPTA</sequence>
<dbReference type="Proteomes" id="UP000287547">
    <property type="component" value="Unassembled WGS sequence"/>
</dbReference>
<evidence type="ECO:0000313" key="3">
    <source>
        <dbReference type="Proteomes" id="UP000287547"/>
    </source>
</evidence>
<gene>
    <name evidence="2" type="ORF">DMH04_30315</name>
</gene>
<reference evidence="2 3" key="1">
    <citation type="submission" date="2018-05" db="EMBL/GenBank/DDBJ databases">
        <title>Evolution of GPA BGCs.</title>
        <authorList>
            <person name="Waglechner N."/>
            <person name="Wright G.D."/>
        </authorList>
    </citation>
    <scope>NUCLEOTIDE SEQUENCE [LARGE SCALE GENOMIC DNA]</scope>
    <source>
        <strain evidence="2 3">A82846</strain>
    </source>
</reference>
<evidence type="ECO:0000313" key="2">
    <source>
        <dbReference type="EMBL" id="RSM80426.1"/>
    </source>
</evidence>
<evidence type="ECO:0000256" key="1">
    <source>
        <dbReference type="SAM" id="MobiDB-lite"/>
    </source>
</evidence>
<dbReference type="AlphaFoldDB" id="A0A428Z3C8"/>
<feature type="region of interest" description="Disordered" evidence="1">
    <location>
        <begin position="33"/>
        <end position="54"/>
    </location>
</feature>